<dbReference type="PANTHER" id="PTHR46438:SF11">
    <property type="entry name" value="LIPASE-RELATED"/>
    <property type="match status" value="1"/>
</dbReference>
<evidence type="ECO:0000256" key="1">
    <source>
        <dbReference type="SAM" id="Phobius"/>
    </source>
</evidence>
<protein>
    <submittedName>
        <fullName evidence="3">Alpha/beta hydrolase</fullName>
    </submittedName>
</protein>
<keyword evidence="1" id="KW-1133">Transmembrane helix</keyword>
<evidence type="ECO:0000259" key="2">
    <source>
        <dbReference type="Pfam" id="PF00561"/>
    </source>
</evidence>
<sequence>MDKPFLADLRAFRGEPPLLNPSGFCYTDRMDTPLFTCDLSEMELLSYRVVGRGPRALVLLHGLASRSQCWTDLVPLFSPESYTLYLVDLLGSGESAKPKDADYSIRGHARRLLDFLERLGLTQAMVVGHSLGGAVVLLATLLAKEQGRQHLLRKVVILAGPGYLQGLPLIARVFRYPLVGPLFINLYAPRAWVKVGLKAAYYDQRLVNREHIERYAPCYQDRDARRALVATCQQLVPPDVARIPERYRDIETSMLLLWGRHDLIVPLSQGERLVQDVPGARLVVLEECGHNPQEEKARETYLIIERFLREGADEVLQESAGAELPPAGELPE</sequence>
<organism evidence="3 4">
    <name type="scientific">Geomonas silvestris</name>
    <dbReference type="NCBI Taxonomy" id="2740184"/>
    <lineage>
        <taxon>Bacteria</taxon>
        <taxon>Pseudomonadati</taxon>
        <taxon>Thermodesulfobacteriota</taxon>
        <taxon>Desulfuromonadia</taxon>
        <taxon>Geobacterales</taxon>
        <taxon>Geobacteraceae</taxon>
        <taxon>Geomonas</taxon>
    </lineage>
</organism>
<comment type="caution">
    <text evidence="3">The sequence shown here is derived from an EMBL/GenBank/DDBJ whole genome shotgun (WGS) entry which is preliminary data.</text>
</comment>
<reference evidence="4" key="1">
    <citation type="submission" date="2020-06" db="EMBL/GenBank/DDBJ databases">
        <title>Draft genomic sequence of Geomonas sp. Red330.</title>
        <authorList>
            <person name="Itoh H."/>
            <person name="Zhenxing X."/>
            <person name="Ushijima N."/>
            <person name="Masuda Y."/>
            <person name="Shiratori Y."/>
            <person name="Senoo K."/>
        </authorList>
    </citation>
    <scope>NUCLEOTIDE SEQUENCE [LARGE SCALE GENOMIC DNA]</scope>
    <source>
        <strain evidence="4">Red330</strain>
    </source>
</reference>
<name>A0A6V8MH43_9BACT</name>
<dbReference type="Gene3D" id="3.40.50.1820">
    <property type="entry name" value="alpha/beta hydrolase"/>
    <property type="match status" value="1"/>
</dbReference>
<dbReference type="SUPFAM" id="SSF53474">
    <property type="entry name" value="alpha/beta-Hydrolases"/>
    <property type="match status" value="1"/>
</dbReference>
<evidence type="ECO:0000313" key="4">
    <source>
        <dbReference type="Proteomes" id="UP000556026"/>
    </source>
</evidence>
<dbReference type="Proteomes" id="UP000556026">
    <property type="component" value="Unassembled WGS sequence"/>
</dbReference>
<keyword evidence="1" id="KW-0472">Membrane</keyword>
<evidence type="ECO:0000313" key="3">
    <source>
        <dbReference type="EMBL" id="GFO59133.1"/>
    </source>
</evidence>
<keyword evidence="4" id="KW-1185">Reference proteome</keyword>
<accession>A0A6V8MH43</accession>
<dbReference type="Pfam" id="PF00561">
    <property type="entry name" value="Abhydrolase_1"/>
    <property type="match status" value="1"/>
</dbReference>
<dbReference type="GO" id="GO:0016787">
    <property type="term" value="F:hydrolase activity"/>
    <property type="evidence" value="ECO:0007669"/>
    <property type="project" value="UniProtKB-KW"/>
</dbReference>
<keyword evidence="1" id="KW-0812">Transmembrane</keyword>
<feature type="domain" description="AB hydrolase-1" evidence="2">
    <location>
        <begin position="56"/>
        <end position="297"/>
    </location>
</feature>
<dbReference type="EMBL" id="BLXX01000003">
    <property type="protein sequence ID" value="GFO59133.1"/>
    <property type="molecule type" value="Genomic_DNA"/>
</dbReference>
<keyword evidence="3" id="KW-0378">Hydrolase</keyword>
<gene>
    <name evidence="3" type="ORF">GMST_14580</name>
</gene>
<dbReference type="InterPro" id="IPR029058">
    <property type="entry name" value="AB_hydrolase_fold"/>
</dbReference>
<dbReference type="InterPro" id="IPR000073">
    <property type="entry name" value="AB_hydrolase_1"/>
</dbReference>
<dbReference type="PANTHER" id="PTHR46438">
    <property type="entry name" value="ALPHA/BETA-HYDROLASES SUPERFAMILY PROTEIN"/>
    <property type="match status" value="1"/>
</dbReference>
<dbReference type="PRINTS" id="PR00111">
    <property type="entry name" value="ABHYDROLASE"/>
</dbReference>
<proteinExistence type="predicted"/>
<feature type="transmembrane region" description="Helical" evidence="1">
    <location>
        <begin position="121"/>
        <end position="143"/>
    </location>
</feature>
<dbReference type="AlphaFoldDB" id="A0A6V8MH43"/>
<feature type="transmembrane region" description="Helical" evidence="1">
    <location>
        <begin position="155"/>
        <end position="174"/>
    </location>
</feature>